<accession>K3X7A0</accession>
<evidence type="ECO:0000256" key="4">
    <source>
        <dbReference type="PROSITE-ProRule" id="PRU00091"/>
    </source>
</evidence>
<dbReference type="PANTHER" id="PTHR43102:SF2">
    <property type="entry name" value="GAF DOMAIN-CONTAINING PROTEIN"/>
    <property type="match status" value="1"/>
</dbReference>
<evidence type="ECO:0000313" key="7">
    <source>
        <dbReference type="EnsemblProtists" id="PYU1_T013099"/>
    </source>
</evidence>
<evidence type="ECO:0000256" key="3">
    <source>
        <dbReference type="ARBA" id="ARBA00022833"/>
    </source>
</evidence>
<organism evidence="7 8">
    <name type="scientific">Globisporangium ultimum (strain ATCC 200006 / CBS 805.95 / DAOM BR144)</name>
    <name type="common">Pythium ultimum</name>
    <dbReference type="NCBI Taxonomy" id="431595"/>
    <lineage>
        <taxon>Eukaryota</taxon>
        <taxon>Sar</taxon>
        <taxon>Stramenopiles</taxon>
        <taxon>Oomycota</taxon>
        <taxon>Peronosporomycetes</taxon>
        <taxon>Pythiales</taxon>
        <taxon>Pythiaceae</taxon>
        <taxon>Globisporangium</taxon>
    </lineage>
</organism>
<dbReference type="InterPro" id="IPR026870">
    <property type="entry name" value="Zinc_ribbon_dom"/>
</dbReference>
<keyword evidence="3" id="KW-0862">Zinc</keyword>
<evidence type="ECO:0000256" key="2">
    <source>
        <dbReference type="ARBA" id="ARBA00022771"/>
    </source>
</evidence>
<keyword evidence="2 4" id="KW-0863">Zinc-finger</keyword>
<dbReference type="SMART" id="SM00064">
    <property type="entry name" value="FYVE"/>
    <property type="match status" value="1"/>
</dbReference>
<dbReference type="PANTHER" id="PTHR43102">
    <property type="entry name" value="SLR1143 PROTEIN"/>
    <property type="match status" value="1"/>
</dbReference>
<dbReference type="InterPro" id="IPR000306">
    <property type="entry name" value="Znf_FYVE"/>
</dbReference>
<dbReference type="CDD" id="cd00065">
    <property type="entry name" value="FYVE_like_SF"/>
    <property type="match status" value="1"/>
</dbReference>
<dbReference type="InterPro" id="IPR017455">
    <property type="entry name" value="Znf_FYVE-rel"/>
</dbReference>
<reference evidence="7" key="3">
    <citation type="submission" date="2015-02" db="UniProtKB">
        <authorList>
            <consortium name="EnsemblProtists"/>
        </authorList>
    </citation>
    <scope>IDENTIFICATION</scope>
    <source>
        <strain evidence="7">DAOM BR144</strain>
    </source>
</reference>
<dbReference type="HOGENOM" id="CLU_901617_0_0_1"/>
<dbReference type="InterPro" id="IPR013083">
    <property type="entry name" value="Znf_RING/FYVE/PHD"/>
</dbReference>
<dbReference type="AlphaFoldDB" id="K3X7A0"/>
<dbReference type="EnsemblProtists" id="PYU1_T013099">
    <property type="protein sequence ID" value="PYU1_T013099"/>
    <property type="gene ID" value="PYU1_G013072"/>
</dbReference>
<dbReference type="EMBL" id="GL376570">
    <property type="status" value="NOT_ANNOTATED_CDS"/>
    <property type="molecule type" value="Genomic_DNA"/>
</dbReference>
<dbReference type="STRING" id="431595.K3X7A0"/>
<dbReference type="GO" id="GO:0008270">
    <property type="term" value="F:zinc ion binding"/>
    <property type="evidence" value="ECO:0007669"/>
    <property type="project" value="UniProtKB-KW"/>
</dbReference>
<feature type="compositionally biased region" description="Low complexity" evidence="5">
    <location>
        <begin position="21"/>
        <end position="33"/>
    </location>
</feature>
<feature type="region of interest" description="Disordered" evidence="5">
    <location>
        <begin position="176"/>
        <end position="258"/>
    </location>
</feature>
<proteinExistence type="predicted"/>
<evidence type="ECO:0000259" key="6">
    <source>
        <dbReference type="PROSITE" id="PS50178"/>
    </source>
</evidence>
<reference evidence="8" key="2">
    <citation type="submission" date="2010-04" db="EMBL/GenBank/DDBJ databases">
        <authorList>
            <person name="Buell R."/>
            <person name="Hamilton J."/>
            <person name="Hostetler J."/>
        </authorList>
    </citation>
    <scope>NUCLEOTIDE SEQUENCE [LARGE SCALE GENOMIC DNA]</scope>
    <source>
        <strain evidence="8">DAOM:BR144</strain>
    </source>
</reference>
<reference evidence="8" key="1">
    <citation type="journal article" date="2010" name="Genome Biol.">
        <title>Genome sequence of the necrotrophic plant pathogen Pythium ultimum reveals original pathogenicity mechanisms and effector repertoire.</title>
        <authorList>
            <person name="Levesque C.A."/>
            <person name="Brouwer H."/>
            <person name="Cano L."/>
            <person name="Hamilton J.P."/>
            <person name="Holt C."/>
            <person name="Huitema E."/>
            <person name="Raffaele S."/>
            <person name="Robideau G.P."/>
            <person name="Thines M."/>
            <person name="Win J."/>
            <person name="Zerillo M.M."/>
            <person name="Beakes G.W."/>
            <person name="Boore J.L."/>
            <person name="Busam D."/>
            <person name="Dumas B."/>
            <person name="Ferriera S."/>
            <person name="Fuerstenberg S.I."/>
            <person name="Gachon C.M."/>
            <person name="Gaulin E."/>
            <person name="Govers F."/>
            <person name="Grenville-Briggs L."/>
            <person name="Horner N."/>
            <person name="Hostetler J."/>
            <person name="Jiang R.H."/>
            <person name="Johnson J."/>
            <person name="Krajaejun T."/>
            <person name="Lin H."/>
            <person name="Meijer H.J."/>
            <person name="Moore B."/>
            <person name="Morris P."/>
            <person name="Phuntmart V."/>
            <person name="Puiu D."/>
            <person name="Shetty J."/>
            <person name="Stajich J.E."/>
            <person name="Tripathy S."/>
            <person name="Wawra S."/>
            <person name="van West P."/>
            <person name="Whitty B.R."/>
            <person name="Coutinho P.M."/>
            <person name="Henrissat B."/>
            <person name="Martin F."/>
            <person name="Thomas P.D."/>
            <person name="Tyler B.M."/>
            <person name="De Vries R.P."/>
            <person name="Kamoun S."/>
            <person name="Yandell M."/>
            <person name="Tisserat N."/>
            <person name="Buell C.R."/>
        </authorList>
    </citation>
    <scope>NUCLEOTIDE SEQUENCE</scope>
    <source>
        <strain evidence="8">DAOM:BR144</strain>
    </source>
</reference>
<feature type="domain" description="FYVE-type" evidence="6">
    <location>
        <begin position="58"/>
        <end position="113"/>
    </location>
</feature>
<dbReference type="Gene3D" id="3.30.40.10">
    <property type="entry name" value="Zinc/RING finger domain, C3HC4 (zinc finger)"/>
    <property type="match status" value="1"/>
</dbReference>
<evidence type="ECO:0000256" key="1">
    <source>
        <dbReference type="ARBA" id="ARBA00022723"/>
    </source>
</evidence>
<feature type="compositionally biased region" description="Polar residues" evidence="5">
    <location>
        <begin position="1"/>
        <end position="13"/>
    </location>
</feature>
<dbReference type="Pfam" id="PF01363">
    <property type="entry name" value="FYVE"/>
    <property type="match status" value="1"/>
</dbReference>
<dbReference type="PROSITE" id="PS50178">
    <property type="entry name" value="ZF_FYVE"/>
    <property type="match status" value="1"/>
</dbReference>
<dbReference type="InParanoid" id="K3X7A0"/>
<name>K3X7A0_GLOUD</name>
<feature type="compositionally biased region" description="Polar residues" evidence="5">
    <location>
        <begin position="189"/>
        <end position="205"/>
    </location>
</feature>
<dbReference type="Pfam" id="PF13240">
    <property type="entry name" value="Zn_Ribbon_1"/>
    <property type="match status" value="1"/>
</dbReference>
<keyword evidence="1" id="KW-0479">Metal-binding</keyword>
<evidence type="ECO:0000313" key="8">
    <source>
        <dbReference type="Proteomes" id="UP000019132"/>
    </source>
</evidence>
<protein>
    <recommendedName>
        <fullName evidence="6">FYVE-type domain-containing protein</fullName>
    </recommendedName>
</protein>
<dbReference type="eggNOG" id="KOG1922">
    <property type="taxonomic scope" value="Eukaryota"/>
</dbReference>
<sequence length="309" mass="34051">MDAAGSGSTTPTRLNGPMTPPSSSSKPFAAPRSTPRASLGNRPMMSLAPEGSFGREAECGVCTRSFNLLRRRHHCRGCNIAVCKECGRKAIDHRKGERSKPQWYCDSCIENDDAIEVTGSRPTLTKRLSFSAPSYAPAMPPVTSLASHAKFCVECGYELPSRVKFCIECGTSVTSQLRSPAGGDGGSPPETTRLSRATSRGSIGTNLMIIDEHSDTPTEPMDGSEEETSPAPDQKDDEPSQSQESSYAENVDDSDEIMAQLQAENEKLRLRIEKMKRKMQEAERKRNEAEEQHRLALRQRLQQHKLQHL</sequence>
<keyword evidence="8" id="KW-1185">Reference proteome</keyword>
<feature type="region of interest" description="Disordered" evidence="5">
    <location>
        <begin position="1"/>
        <end position="47"/>
    </location>
</feature>
<dbReference type="VEuPathDB" id="FungiDB:PYU1_G013072"/>
<dbReference type="InterPro" id="IPR011011">
    <property type="entry name" value="Znf_FYVE_PHD"/>
</dbReference>
<dbReference type="SUPFAM" id="SSF57903">
    <property type="entry name" value="FYVE/PHD zinc finger"/>
    <property type="match status" value="1"/>
</dbReference>
<evidence type="ECO:0000256" key="5">
    <source>
        <dbReference type="SAM" id="MobiDB-lite"/>
    </source>
</evidence>
<dbReference type="Proteomes" id="UP000019132">
    <property type="component" value="Unassembled WGS sequence"/>
</dbReference>